<dbReference type="EMBL" id="KZ293476">
    <property type="protein sequence ID" value="PBK61419.1"/>
    <property type="molecule type" value="Genomic_DNA"/>
</dbReference>
<evidence type="ECO:0000313" key="4">
    <source>
        <dbReference type="Proteomes" id="UP000218334"/>
    </source>
</evidence>
<accession>A0A2H3ARL0</accession>
<feature type="region of interest" description="Disordered" evidence="1">
    <location>
        <begin position="65"/>
        <end position="86"/>
    </location>
</feature>
<keyword evidence="4" id="KW-1185">Reference proteome</keyword>
<proteinExistence type="predicted"/>
<evidence type="ECO:0000256" key="1">
    <source>
        <dbReference type="SAM" id="MobiDB-lite"/>
    </source>
</evidence>
<dbReference type="AlphaFoldDB" id="A0A2H3ARL0"/>
<keyword evidence="2" id="KW-0472">Membrane</keyword>
<feature type="transmembrane region" description="Helical" evidence="2">
    <location>
        <begin position="34"/>
        <end position="58"/>
    </location>
</feature>
<organism evidence="3 4">
    <name type="scientific">Armillaria solidipes</name>
    <dbReference type="NCBI Taxonomy" id="1076256"/>
    <lineage>
        <taxon>Eukaryota</taxon>
        <taxon>Fungi</taxon>
        <taxon>Dikarya</taxon>
        <taxon>Basidiomycota</taxon>
        <taxon>Agaricomycotina</taxon>
        <taxon>Agaricomycetes</taxon>
        <taxon>Agaricomycetidae</taxon>
        <taxon>Agaricales</taxon>
        <taxon>Marasmiineae</taxon>
        <taxon>Physalacriaceae</taxon>
        <taxon>Armillaria</taxon>
    </lineage>
</organism>
<name>A0A2H3ARL0_9AGAR</name>
<keyword evidence="2" id="KW-0812">Transmembrane</keyword>
<evidence type="ECO:0000313" key="3">
    <source>
        <dbReference type="EMBL" id="PBK61419.1"/>
    </source>
</evidence>
<reference evidence="4" key="1">
    <citation type="journal article" date="2017" name="Nat. Ecol. Evol.">
        <title>Genome expansion and lineage-specific genetic innovations in the forest pathogenic fungi Armillaria.</title>
        <authorList>
            <person name="Sipos G."/>
            <person name="Prasanna A.N."/>
            <person name="Walter M.C."/>
            <person name="O'Connor E."/>
            <person name="Balint B."/>
            <person name="Krizsan K."/>
            <person name="Kiss B."/>
            <person name="Hess J."/>
            <person name="Varga T."/>
            <person name="Slot J."/>
            <person name="Riley R."/>
            <person name="Boka B."/>
            <person name="Rigling D."/>
            <person name="Barry K."/>
            <person name="Lee J."/>
            <person name="Mihaltcheva S."/>
            <person name="LaButti K."/>
            <person name="Lipzen A."/>
            <person name="Waldron R."/>
            <person name="Moloney N.M."/>
            <person name="Sperisen C."/>
            <person name="Kredics L."/>
            <person name="Vagvoelgyi C."/>
            <person name="Patrignani A."/>
            <person name="Fitzpatrick D."/>
            <person name="Nagy I."/>
            <person name="Doyle S."/>
            <person name="Anderson J.B."/>
            <person name="Grigoriev I.V."/>
            <person name="Gueldener U."/>
            <person name="Muensterkoetter M."/>
            <person name="Nagy L.G."/>
        </authorList>
    </citation>
    <scope>NUCLEOTIDE SEQUENCE [LARGE SCALE GENOMIC DNA]</scope>
    <source>
        <strain evidence="4">28-4</strain>
    </source>
</reference>
<gene>
    <name evidence="3" type="ORF">ARMSODRAFT_1089748</name>
</gene>
<dbReference type="Proteomes" id="UP000218334">
    <property type="component" value="Unassembled WGS sequence"/>
</dbReference>
<feature type="transmembrane region" description="Helical" evidence="2">
    <location>
        <begin position="7"/>
        <end position="28"/>
    </location>
</feature>
<feature type="compositionally biased region" description="Basic and acidic residues" evidence="1">
    <location>
        <begin position="69"/>
        <end position="86"/>
    </location>
</feature>
<evidence type="ECO:0000256" key="2">
    <source>
        <dbReference type="SAM" id="Phobius"/>
    </source>
</evidence>
<protein>
    <submittedName>
        <fullName evidence="3">Uncharacterized protein</fullName>
    </submittedName>
</protein>
<sequence>MIGFMNECFLIILIAYPILFLVNLYLHVAHITPTLLLGLTVASTLVVSAAVELVVVLWGCTEEEEASCDSEKEALSSEDKPIPELV</sequence>
<keyword evidence="2" id="KW-1133">Transmembrane helix</keyword>